<evidence type="ECO:0000313" key="3">
    <source>
        <dbReference type="Proteomes" id="UP001596098"/>
    </source>
</evidence>
<dbReference type="Pfam" id="PF01048">
    <property type="entry name" value="PNP_UDP_1"/>
    <property type="match status" value="1"/>
</dbReference>
<proteinExistence type="predicted"/>
<reference evidence="3" key="1">
    <citation type="journal article" date="2019" name="Int. J. Syst. Evol. Microbiol.">
        <title>The Global Catalogue of Microorganisms (GCM) 10K type strain sequencing project: providing services to taxonomists for standard genome sequencing and annotation.</title>
        <authorList>
            <consortium name="The Broad Institute Genomics Platform"/>
            <consortium name="The Broad Institute Genome Sequencing Center for Infectious Disease"/>
            <person name="Wu L."/>
            <person name="Ma J."/>
        </authorList>
    </citation>
    <scope>NUCLEOTIDE SEQUENCE [LARGE SCALE GENOMIC DNA]</scope>
    <source>
        <strain evidence="3">DFY28</strain>
    </source>
</reference>
<comment type="caution">
    <text evidence="2">The sequence shown here is derived from an EMBL/GenBank/DDBJ whole genome shotgun (WGS) entry which is preliminary data.</text>
</comment>
<name>A0ABW1QV57_9ACTN</name>
<dbReference type="RefSeq" id="WP_128220811.1">
    <property type="nucleotide sequence ID" value="NZ_CP034929.1"/>
</dbReference>
<evidence type="ECO:0000259" key="1">
    <source>
        <dbReference type="Pfam" id="PF01048"/>
    </source>
</evidence>
<dbReference type="NCBIfam" id="NF004168">
    <property type="entry name" value="PRK05634.1"/>
    <property type="match status" value="1"/>
</dbReference>
<organism evidence="2 3">
    <name type="scientific">Nocardioides yefusunii</name>
    <dbReference type="NCBI Taxonomy" id="2500546"/>
    <lineage>
        <taxon>Bacteria</taxon>
        <taxon>Bacillati</taxon>
        <taxon>Actinomycetota</taxon>
        <taxon>Actinomycetes</taxon>
        <taxon>Propionibacteriales</taxon>
        <taxon>Nocardioidaceae</taxon>
        <taxon>Nocardioides</taxon>
    </lineage>
</organism>
<gene>
    <name evidence="2" type="ORF">ACFPWU_02330</name>
</gene>
<protein>
    <submittedName>
        <fullName evidence="2">Nucleosidase</fullName>
    </submittedName>
</protein>
<dbReference type="Proteomes" id="UP001596098">
    <property type="component" value="Unassembled WGS sequence"/>
</dbReference>
<dbReference type="EMBL" id="JBHSQI010000001">
    <property type="protein sequence ID" value="MFC6152500.1"/>
    <property type="molecule type" value="Genomic_DNA"/>
</dbReference>
<dbReference type="InterPro" id="IPR035994">
    <property type="entry name" value="Nucleoside_phosphorylase_sf"/>
</dbReference>
<keyword evidence="3" id="KW-1185">Reference proteome</keyword>
<dbReference type="PANTHER" id="PTHR46832">
    <property type="entry name" value="5'-METHYLTHIOADENOSINE/S-ADENOSYLHOMOCYSTEINE NUCLEOSIDASE"/>
    <property type="match status" value="1"/>
</dbReference>
<sequence length="189" mass="19946">MSSSSTPSVLVVAAVVGEAAHVPEGIPVVITGIGKTAAAARLARALTEFDEIPDLTVLNIGTAGALRDGVSGLHVVGTVFNHDMNGDDIRALGHEPHDVLELSDSEIMLASGDLFVNDPEIRESLGEEAHLVDMEAYAVAWTAREFGREVVVVKHVSDNADEAAKDWAAAVDTSARELGAWVTQYLAQH</sequence>
<accession>A0ABW1QV57</accession>
<dbReference type="Gene3D" id="3.40.50.1580">
    <property type="entry name" value="Nucleoside phosphorylase domain"/>
    <property type="match status" value="1"/>
</dbReference>
<dbReference type="SUPFAM" id="SSF53167">
    <property type="entry name" value="Purine and uridine phosphorylases"/>
    <property type="match status" value="1"/>
</dbReference>
<dbReference type="InterPro" id="IPR000845">
    <property type="entry name" value="Nucleoside_phosphorylase_d"/>
</dbReference>
<dbReference type="PANTHER" id="PTHR46832:SF1">
    <property type="entry name" value="5'-METHYLTHIOADENOSINE_S-ADENOSYLHOMOCYSTEINE NUCLEOSIDASE"/>
    <property type="match status" value="1"/>
</dbReference>
<evidence type="ECO:0000313" key="2">
    <source>
        <dbReference type="EMBL" id="MFC6152500.1"/>
    </source>
</evidence>
<feature type="domain" description="Nucleoside phosphorylase" evidence="1">
    <location>
        <begin position="109"/>
        <end position="182"/>
    </location>
</feature>